<comment type="caution">
    <text evidence="3">The sequence shown here is derived from an EMBL/GenBank/DDBJ whole genome shotgun (WGS) entry which is preliminary data.</text>
</comment>
<feature type="compositionally biased region" description="Basic residues" evidence="1">
    <location>
        <begin position="431"/>
        <end position="440"/>
    </location>
</feature>
<reference evidence="3" key="1">
    <citation type="submission" date="2020-05" db="EMBL/GenBank/DDBJ databases">
        <title>Mycena genomes resolve the evolution of fungal bioluminescence.</title>
        <authorList>
            <person name="Tsai I.J."/>
        </authorList>
    </citation>
    <scope>NUCLEOTIDE SEQUENCE</scope>
    <source>
        <strain evidence="3">160909Yilan</strain>
    </source>
</reference>
<feature type="region of interest" description="Disordered" evidence="1">
    <location>
        <begin position="664"/>
        <end position="706"/>
    </location>
</feature>
<keyword evidence="4" id="KW-1185">Reference proteome</keyword>
<name>A0A8H6XI04_9AGAR</name>
<dbReference type="Pfam" id="PF20231">
    <property type="entry name" value="DUF6589"/>
    <property type="match status" value="1"/>
</dbReference>
<dbReference type="EMBL" id="JACAZH010000027">
    <property type="protein sequence ID" value="KAF7341573.1"/>
    <property type="molecule type" value="Genomic_DNA"/>
</dbReference>
<dbReference type="OrthoDB" id="3240429at2759"/>
<proteinExistence type="predicted"/>
<dbReference type="Proteomes" id="UP000623467">
    <property type="component" value="Unassembled WGS sequence"/>
</dbReference>
<feature type="domain" description="DUF6589" evidence="2">
    <location>
        <begin position="138"/>
        <end position="605"/>
    </location>
</feature>
<sequence length="706" mass="79910">MLYFRYRYAIVFPTFVGLFLFTCNAHRDVFLLLCRVGFSVGYSTVLATLHVLAADSSAHLHAIGAAVEATQPMFLLLFDNVNKMQRAWQQVLGKRDTLQSGCASTLIGLEDVTEDAMDSRPFLKNLEDKKRKKSYTAAVWTKHVPSLRIHAADVTKKFRTTHAKHRLRLRKSDIRTMRNTDVDEAPTDGVAKQLQNLVVDQLRILGHWLQCWLIMVCGDQLSVDRIRKIKMYMGKGDTPFQRHDWALPIIQLWHLKWNWQKAIFRLHWYEPTGKGIFGLHHDVDLLSRTKFNHEKCEFYPAHHILEDRFDALMLDALRLLCEEKTGIIHPPKTSLLDGLELYFNAESKGPLKNITFDELDAFSHTVYRRYMCNDAFEDAQGNCPRDPAVHGPHIAADDIPLLVPIPMGEEDSESENETEPGGPQAAATATKRTRKSKGTRAKKAKAAEAVNSVGNDQCFATTVNFIRMTFWYLEMCAAIAEGDIGRVFEVLKVLRFSFWGAGSTNYGNEMLELACNFLYDFPPALQYAVLNNYLVNTTGLLGHWLELDLLQEHFNFWIKRLFNSKSHDFDSKHLSEAVGLNIHGISSIRDRFPSIFGFKKNHGKHKKATTTNDLNALGVHYRADCIMQYVPGRNGHVVPNEFFAGFGILDGGKLDEFLERTTRNAASVQPDNDLDVSQDEGRLPANPITSGAEGSMDLTQFSLGDA</sequence>
<dbReference type="AlphaFoldDB" id="A0A8H6XI04"/>
<accession>A0A8H6XI04</accession>
<evidence type="ECO:0000256" key="1">
    <source>
        <dbReference type="SAM" id="MobiDB-lite"/>
    </source>
</evidence>
<evidence type="ECO:0000313" key="3">
    <source>
        <dbReference type="EMBL" id="KAF7341573.1"/>
    </source>
</evidence>
<feature type="compositionally biased region" description="Polar residues" evidence="1">
    <location>
        <begin position="697"/>
        <end position="706"/>
    </location>
</feature>
<organism evidence="3 4">
    <name type="scientific">Mycena sanguinolenta</name>
    <dbReference type="NCBI Taxonomy" id="230812"/>
    <lineage>
        <taxon>Eukaryota</taxon>
        <taxon>Fungi</taxon>
        <taxon>Dikarya</taxon>
        <taxon>Basidiomycota</taxon>
        <taxon>Agaricomycotina</taxon>
        <taxon>Agaricomycetes</taxon>
        <taxon>Agaricomycetidae</taxon>
        <taxon>Agaricales</taxon>
        <taxon>Marasmiineae</taxon>
        <taxon>Mycenaceae</taxon>
        <taxon>Mycena</taxon>
    </lineage>
</organism>
<feature type="region of interest" description="Disordered" evidence="1">
    <location>
        <begin position="406"/>
        <end position="440"/>
    </location>
</feature>
<protein>
    <recommendedName>
        <fullName evidence="2">DUF6589 domain-containing protein</fullName>
    </recommendedName>
</protein>
<evidence type="ECO:0000259" key="2">
    <source>
        <dbReference type="Pfam" id="PF20231"/>
    </source>
</evidence>
<gene>
    <name evidence="3" type="ORF">MSAN_02054300</name>
</gene>
<dbReference type="InterPro" id="IPR046496">
    <property type="entry name" value="DUF6589"/>
</dbReference>
<evidence type="ECO:0000313" key="4">
    <source>
        <dbReference type="Proteomes" id="UP000623467"/>
    </source>
</evidence>
<feature type="compositionally biased region" description="Acidic residues" evidence="1">
    <location>
        <begin position="408"/>
        <end position="418"/>
    </location>
</feature>